<dbReference type="InterPro" id="IPR046879">
    <property type="entry name" value="KANL3/Tex30_Abhydrolase"/>
</dbReference>
<organism evidence="2">
    <name type="scientific">freshwater metagenome</name>
    <dbReference type="NCBI Taxonomy" id="449393"/>
    <lineage>
        <taxon>unclassified sequences</taxon>
        <taxon>metagenomes</taxon>
        <taxon>ecological metagenomes</taxon>
    </lineage>
</organism>
<accession>A0A6J6GSE0</accession>
<name>A0A6J6GSE0_9ZZZZ</name>
<sequence length="187" mass="19941">MSSVGALLLAPGAGADRNHHTLVAVEQAMVPMPTVRMDFPSRKAGRRSPDRAPVAVAAVVEEAGQLVGSARIRANRLALGGRSFGGRMCSLAVASGLPAAGLVLLSYPLHPPGKPDKLRIDHFESIDVPCLFIGGLKDPFGTPDEFDEHTRLIAGEVTQVWLPGGHDPRNCDEVIADEVRKWLATLR</sequence>
<reference evidence="2" key="1">
    <citation type="submission" date="2020-05" db="EMBL/GenBank/DDBJ databases">
        <authorList>
            <person name="Chiriac C."/>
            <person name="Salcher M."/>
            <person name="Ghai R."/>
            <person name="Kavagutti S V."/>
        </authorList>
    </citation>
    <scope>NUCLEOTIDE SEQUENCE</scope>
</reference>
<dbReference type="AlphaFoldDB" id="A0A6J6GSE0"/>
<gene>
    <name evidence="2" type="ORF">UFOPK1835_00638</name>
</gene>
<feature type="domain" description="KANL3/Tex30 alpha/beta hydrolase-like" evidence="1">
    <location>
        <begin position="6"/>
        <end position="166"/>
    </location>
</feature>
<protein>
    <submittedName>
        <fullName evidence="2">Unannotated protein</fullName>
    </submittedName>
</protein>
<dbReference type="Gene3D" id="3.40.50.1820">
    <property type="entry name" value="alpha/beta hydrolase"/>
    <property type="match status" value="1"/>
</dbReference>
<dbReference type="EMBL" id="CAEZUP010000019">
    <property type="protein sequence ID" value="CAB4604036.1"/>
    <property type="molecule type" value="Genomic_DNA"/>
</dbReference>
<evidence type="ECO:0000313" key="2">
    <source>
        <dbReference type="EMBL" id="CAB4604036.1"/>
    </source>
</evidence>
<evidence type="ECO:0000259" key="1">
    <source>
        <dbReference type="Pfam" id="PF20408"/>
    </source>
</evidence>
<dbReference type="Pfam" id="PF20408">
    <property type="entry name" value="Abhydrolase_11"/>
    <property type="match status" value="1"/>
</dbReference>
<proteinExistence type="predicted"/>
<dbReference type="InterPro" id="IPR029058">
    <property type="entry name" value="AB_hydrolase_fold"/>
</dbReference>
<dbReference type="SUPFAM" id="SSF53474">
    <property type="entry name" value="alpha/beta-Hydrolases"/>
    <property type="match status" value="1"/>
</dbReference>